<dbReference type="EMBL" id="ML179206">
    <property type="protein sequence ID" value="THU95160.1"/>
    <property type="molecule type" value="Genomic_DNA"/>
</dbReference>
<feature type="region of interest" description="Disordered" evidence="1">
    <location>
        <begin position="38"/>
        <end position="96"/>
    </location>
</feature>
<protein>
    <submittedName>
        <fullName evidence="2">Uncharacterized protein</fullName>
    </submittedName>
</protein>
<dbReference type="OrthoDB" id="2570975at2759"/>
<keyword evidence="3" id="KW-1185">Reference proteome</keyword>
<feature type="compositionally biased region" description="Pro residues" evidence="1">
    <location>
        <begin position="78"/>
        <end position="88"/>
    </location>
</feature>
<reference evidence="2 3" key="1">
    <citation type="journal article" date="2019" name="Nat. Ecol. Evol.">
        <title>Megaphylogeny resolves global patterns of mushroom evolution.</title>
        <authorList>
            <person name="Varga T."/>
            <person name="Krizsan K."/>
            <person name="Foldi C."/>
            <person name="Dima B."/>
            <person name="Sanchez-Garcia M."/>
            <person name="Sanchez-Ramirez S."/>
            <person name="Szollosi G.J."/>
            <person name="Szarkandi J.G."/>
            <person name="Papp V."/>
            <person name="Albert L."/>
            <person name="Andreopoulos W."/>
            <person name="Angelini C."/>
            <person name="Antonin V."/>
            <person name="Barry K.W."/>
            <person name="Bougher N.L."/>
            <person name="Buchanan P."/>
            <person name="Buyck B."/>
            <person name="Bense V."/>
            <person name="Catcheside P."/>
            <person name="Chovatia M."/>
            <person name="Cooper J."/>
            <person name="Damon W."/>
            <person name="Desjardin D."/>
            <person name="Finy P."/>
            <person name="Geml J."/>
            <person name="Haridas S."/>
            <person name="Hughes K."/>
            <person name="Justo A."/>
            <person name="Karasinski D."/>
            <person name="Kautmanova I."/>
            <person name="Kiss B."/>
            <person name="Kocsube S."/>
            <person name="Kotiranta H."/>
            <person name="LaButti K.M."/>
            <person name="Lechner B.E."/>
            <person name="Liimatainen K."/>
            <person name="Lipzen A."/>
            <person name="Lukacs Z."/>
            <person name="Mihaltcheva S."/>
            <person name="Morgado L.N."/>
            <person name="Niskanen T."/>
            <person name="Noordeloos M.E."/>
            <person name="Ohm R.A."/>
            <person name="Ortiz-Santana B."/>
            <person name="Ovrebo C."/>
            <person name="Racz N."/>
            <person name="Riley R."/>
            <person name="Savchenko A."/>
            <person name="Shiryaev A."/>
            <person name="Soop K."/>
            <person name="Spirin V."/>
            <person name="Szebenyi C."/>
            <person name="Tomsovsky M."/>
            <person name="Tulloss R.E."/>
            <person name="Uehling J."/>
            <person name="Grigoriev I.V."/>
            <person name="Vagvolgyi C."/>
            <person name="Papp T."/>
            <person name="Martin F.M."/>
            <person name="Miettinen O."/>
            <person name="Hibbett D.S."/>
            <person name="Nagy L.G."/>
        </authorList>
    </citation>
    <scope>NUCLEOTIDE SEQUENCE [LARGE SCALE GENOMIC DNA]</scope>
    <source>
        <strain evidence="2 3">CBS 962.96</strain>
    </source>
</reference>
<accession>A0A4S8LZX0</accession>
<feature type="compositionally biased region" description="Polar residues" evidence="1">
    <location>
        <begin position="63"/>
        <end position="76"/>
    </location>
</feature>
<organism evidence="2 3">
    <name type="scientific">Dendrothele bispora (strain CBS 962.96)</name>
    <dbReference type="NCBI Taxonomy" id="1314807"/>
    <lineage>
        <taxon>Eukaryota</taxon>
        <taxon>Fungi</taxon>
        <taxon>Dikarya</taxon>
        <taxon>Basidiomycota</taxon>
        <taxon>Agaricomycotina</taxon>
        <taxon>Agaricomycetes</taxon>
        <taxon>Agaricomycetidae</taxon>
        <taxon>Agaricales</taxon>
        <taxon>Agaricales incertae sedis</taxon>
        <taxon>Dendrothele</taxon>
    </lineage>
</organism>
<dbReference type="AlphaFoldDB" id="A0A4S8LZX0"/>
<name>A0A4S8LZX0_DENBC</name>
<gene>
    <name evidence="2" type="ORF">K435DRAFT_859790</name>
</gene>
<evidence type="ECO:0000313" key="3">
    <source>
        <dbReference type="Proteomes" id="UP000297245"/>
    </source>
</evidence>
<evidence type="ECO:0000256" key="1">
    <source>
        <dbReference type="SAM" id="MobiDB-lite"/>
    </source>
</evidence>
<feature type="compositionally biased region" description="Basic residues" evidence="1">
    <location>
        <begin position="48"/>
        <end position="57"/>
    </location>
</feature>
<evidence type="ECO:0000313" key="2">
    <source>
        <dbReference type="EMBL" id="THU95160.1"/>
    </source>
</evidence>
<sequence length="181" mass="19664">MFVADSKLSYPDPVNSLLLDHQNNNSLYSTDILPHPSSAAPVISMSHPTHHQHHKHQPSQSTFCQPSPNPLSSSYATRPPPVPAPPHGRPSQTKKTQVKLFPVQAMVMAAHCACLPPFVSSPNVDSVVSPSPVPHEATVPVCPICLPHPQSISALLQFLPSRSPLQNHPPHDALRRISRTL</sequence>
<dbReference type="Proteomes" id="UP000297245">
    <property type="component" value="Unassembled WGS sequence"/>
</dbReference>
<proteinExistence type="predicted"/>